<dbReference type="GO" id="GO:0032196">
    <property type="term" value="P:transposition"/>
    <property type="evidence" value="ECO:0007669"/>
    <property type="project" value="UniProtKB-KW"/>
</dbReference>
<sequence>MLKAYRYRIYPTKAQEEFFEKIFGCCRFVWNKMLEEKLEALKQGKKVPRITPARYKKEYPFLREVDSLALANVQLEQEKAFKDFFKNPKHFGIPKFKRKKDKQSYTTNNQQTKSGNETIRVDFEKGILYLPKVKSGIKAVFHREFEGKIKSATVVKTKAGRYYVSILVDVQDPRNKKENRIFENEVTKRENFICGIDTGLISFVTIANDTGISKIEYPKYLIKAEKGLKRLHRQLSRKKKGSKNWEKARERLAKEYEYVKNSREDFLHKTSKTIIDENQVVVVESLNVKGLSRTRLSKHILDSSWSKFLRYLKYKADWYGRRIIEADRTFPSSKMCSKCGYINKELKLKDRIWICPKCKAVHDRDENAAKNLRNYGIAYIRNQ</sequence>
<proteinExistence type="inferred from homology"/>
<dbReference type="Proteomes" id="UP000282930">
    <property type="component" value="Chromosome"/>
</dbReference>
<evidence type="ECO:0000313" key="11">
    <source>
        <dbReference type="EMBL" id="AZT91155.1"/>
    </source>
</evidence>
<evidence type="ECO:0000256" key="2">
    <source>
        <dbReference type="ARBA" id="ARBA00011044"/>
    </source>
</evidence>
<dbReference type="GO" id="GO:0006310">
    <property type="term" value="P:DNA recombination"/>
    <property type="evidence" value="ECO:0007669"/>
    <property type="project" value="UniProtKB-KW"/>
</dbReference>
<dbReference type="Pfam" id="PF12323">
    <property type="entry name" value="HTH_OrfB_IS605"/>
    <property type="match status" value="1"/>
</dbReference>
<feature type="domain" description="Cas12f1-like TNB" evidence="9">
    <location>
        <begin position="305"/>
        <end position="372"/>
    </location>
</feature>
<dbReference type="KEGG" id="ccha:ELD05_11230"/>
<keyword evidence="12" id="KW-1185">Reference proteome</keyword>
<evidence type="ECO:0000259" key="10">
    <source>
        <dbReference type="Pfam" id="PF12323"/>
    </source>
</evidence>
<evidence type="ECO:0000313" key="12">
    <source>
        <dbReference type="Proteomes" id="UP000282930"/>
    </source>
</evidence>
<protein>
    <submittedName>
        <fullName evidence="11">Transposase</fullName>
    </submittedName>
</protein>
<evidence type="ECO:0000256" key="4">
    <source>
        <dbReference type="ARBA" id="ARBA00022723"/>
    </source>
</evidence>
<reference evidence="11 12" key="1">
    <citation type="submission" date="2018-12" db="EMBL/GenBank/DDBJ databases">
        <title>Genome sequence from the cellulolytic species, Caldicellulosiruptor changbaiensis.</title>
        <authorList>
            <person name="Blumer-Schuette S.E."/>
            <person name="Mendoza C."/>
        </authorList>
    </citation>
    <scope>NUCLEOTIDE SEQUENCE [LARGE SCALE GENOMIC DNA]</scope>
    <source>
        <strain evidence="11 12">CBS-Z</strain>
    </source>
</reference>
<feature type="domain" description="Probable transposase IS891/IS1136/IS1341" evidence="8">
    <location>
        <begin position="166"/>
        <end position="293"/>
    </location>
</feature>
<accession>A0A3T0D7N9</accession>
<evidence type="ECO:0000256" key="1">
    <source>
        <dbReference type="ARBA" id="ARBA00008761"/>
    </source>
</evidence>
<evidence type="ECO:0000256" key="3">
    <source>
        <dbReference type="ARBA" id="ARBA00022578"/>
    </source>
</evidence>
<dbReference type="PANTHER" id="PTHR30405">
    <property type="entry name" value="TRANSPOSASE"/>
    <property type="match status" value="1"/>
</dbReference>
<evidence type="ECO:0000259" key="8">
    <source>
        <dbReference type="Pfam" id="PF01385"/>
    </source>
</evidence>
<dbReference type="InterPro" id="IPR021027">
    <property type="entry name" value="Transposase_put_HTH"/>
</dbReference>
<keyword evidence="6" id="KW-0238">DNA-binding</keyword>
<organism evidence="11 12">
    <name type="scientific">Caldicellulosiruptor changbaiensis</name>
    <dbReference type="NCBI Taxonomy" id="1222016"/>
    <lineage>
        <taxon>Bacteria</taxon>
        <taxon>Bacillati</taxon>
        <taxon>Bacillota</taxon>
        <taxon>Bacillota incertae sedis</taxon>
        <taxon>Caldicellulosiruptorales</taxon>
        <taxon>Caldicellulosiruptoraceae</taxon>
        <taxon>Caldicellulosiruptor</taxon>
    </lineage>
</organism>
<keyword evidence="7" id="KW-0233">DNA recombination</keyword>
<feature type="domain" description="Transposase putative helix-turn-helix" evidence="10">
    <location>
        <begin position="1"/>
        <end position="46"/>
    </location>
</feature>
<dbReference type="Pfam" id="PF01385">
    <property type="entry name" value="OrfB_IS605"/>
    <property type="match status" value="1"/>
</dbReference>
<dbReference type="AlphaFoldDB" id="A0A3T0D7N9"/>
<evidence type="ECO:0000256" key="6">
    <source>
        <dbReference type="ARBA" id="ARBA00023125"/>
    </source>
</evidence>
<keyword evidence="4" id="KW-0479">Metal-binding</keyword>
<gene>
    <name evidence="11" type="ORF">ELD05_11230</name>
</gene>
<dbReference type="PANTHER" id="PTHR30405:SF25">
    <property type="entry name" value="RNA-GUIDED DNA ENDONUCLEASE INSQ-RELATED"/>
    <property type="match status" value="1"/>
</dbReference>
<evidence type="ECO:0000256" key="7">
    <source>
        <dbReference type="ARBA" id="ARBA00023172"/>
    </source>
</evidence>
<keyword evidence="3" id="KW-0815">Transposition</keyword>
<evidence type="ECO:0000259" key="9">
    <source>
        <dbReference type="Pfam" id="PF07282"/>
    </source>
</evidence>
<keyword evidence="5" id="KW-0862">Zinc</keyword>
<dbReference type="RefSeq" id="WP_127352492.1">
    <property type="nucleotide sequence ID" value="NZ_CP034791.1"/>
</dbReference>
<dbReference type="NCBIfam" id="NF040570">
    <property type="entry name" value="guided_TnpB"/>
    <property type="match status" value="1"/>
</dbReference>
<dbReference type="GO" id="GO:0003677">
    <property type="term" value="F:DNA binding"/>
    <property type="evidence" value="ECO:0007669"/>
    <property type="project" value="UniProtKB-KW"/>
</dbReference>
<dbReference type="NCBIfam" id="TIGR01766">
    <property type="entry name" value="IS200/IS605 family accessory protein TnpB-like domain"/>
    <property type="match status" value="1"/>
</dbReference>
<dbReference type="EMBL" id="CP034791">
    <property type="protein sequence ID" value="AZT91155.1"/>
    <property type="molecule type" value="Genomic_DNA"/>
</dbReference>
<dbReference type="InterPro" id="IPR051399">
    <property type="entry name" value="RNA-guided_DNA_endo/Transpos"/>
</dbReference>
<dbReference type="InterPro" id="IPR001959">
    <property type="entry name" value="Transposase"/>
</dbReference>
<comment type="similarity">
    <text evidence="1">In the C-terminal section; belongs to the transposase 35 family.</text>
</comment>
<evidence type="ECO:0000256" key="5">
    <source>
        <dbReference type="ARBA" id="ARBA00022833"/>
    </source>
</evidence>
<comment type="similarity">
    <text evidence="2">In the N-terminal section; belongs to the transposase 2 family.</text>
</comment>
<dbReference type="GO" id="GO:0046872">
    <property type="term" value="F:metal ion binding"/>
    <property type="evidence" value="ECO:0007669"/>
    <property type="project" value="UniProtKB-KW"/>
</dbReference>
<name>A0A3T0D7N9_9FIRM</name>
<dbReference type="InterPro" id="IPR010095">
    <property type="entry name" value="Cas12f1-like_TNB"/>
</dbReference>
<dbReference type="Pfam" id="PF07282">
    <property type="entry name" value="Cas12f1-like_TNB"/>
    <property type="match status" value="1"/>
</dbReference>